<name>A0ABD1XNP4_9MARC</name>
<evidence type="ECO:0000313" key="3">
    <source>
        <dbReference type="Proteomes" id="UP001605036"/>
    </source>
</evidence>
<dbReference type="EMBL" id="JBHFFA010000008">
    <property type="protein sequence ID" value="KAL2610375.1"/>
    <property type="molecule type" value="Genomic_DNA"/>
</dbReference>
<feature type="compositionally biased region" description="Low complexity" evidence="1">
    <location>
        <begin position="860"/>
        <end position="871"/>
    </location>
</feature>
<sequence length="1147" mass="128955">MRNCDERLLSRSCFPVISCYSQFLGQKLNASIGHRKEKRGFLLAVASSSGRGVESEDEGDQVGQDMEVSEVIDVPNEAETRDLKLEAEIQRKEEYRKFRESLEVQRKRFWHNFKEQHQVYKVDREEWGVGLNPIFTVYEDAEGKRYKVDVHEEEIWMRSGVDPEFPQFAEDEARELVERRIAKANALARNIVDGVYEPNELSVLYKFQREGLGSRVGTVKEFSPPNFLPAPLRDLNVGNVFALTMVVGFAYKWWSGRKAKSAKPEVDDEEQRLMKMRKLRAKMNEKQVIQNPEVLQDEDTTEQGGDGVRKREPPETEATNVVVDVTPNKETGIKPSMQDEKFQRKVEEIRAMARQVRLQEEMAADTQSAQKLEKLEKKRSVEEETKKKIRSKDLESLAENLEDVRRLGFADEESTATVNLDFKPTSGPDRGNAGKSVNGKLPTVQKLRTPEDPTSSVADKPLSPESTRPANGRASPQGQSPSGVKPTLQEFSTPEDKTSSGADKQVLPESTQPANGRASPPGQSPSGVKPRIILSPKEARASIAAKRARLESADSVDAPRKNGLSVEDLKAKIKSKRAKAASDSISRTPKGASNGVAKDTPDQSAESLTSEMPSRPSLDENSAQGFADGQVSRLNLEDVPTVPSGEQDVGAPPVALNSSVPEDTKPPVTQGKEEERKPVEKGEKVPKRSKEEEEEQEWMSDVVLRDIVFKVQANEEAGREPFFGLNSEQEKRFFKGLERKFEREGERVKTWIKDRVENIDYGADGVSFNDPPEAYTMKWKEGMKDSSRASELSQKFSADRARIMQKQSGIEYTASRQVDDDEDDVEASKSRANPSKLTPEVSPKPEQTNIGQGKTKEIISGSGKTVVTSSGRPVDFTPGVPNTGKNEEDPPDSWQHTKRWAKDLQRKYEVEKDPQTRALMRDIGQDLDRWITEEEIDEASRLLDKGLEGEQEYVRMHYERTKAKIKQQRETFGREAMMSKYGEYKPEQEELELWWFELPYVLCLGLQSTVDGEVQSGLYSVDIGPAIEGVGDTSDAIHTVAFQDRGDAYNFCRLLQQESSKIGADGVEVIPFAPKELYRDAKEEGYKVTVIKKGQLQLSVDQSLEEVESRILEIGSARYYDDMIRDRSIDMDAVIDEGLGFGQQPQF</sequence>
<feature type="compositionally biased region" description="Polar residues" evidence="1">
    <location>
        <begin position="602"/>
        <end position="612"/>
    </location>
</feature>
<feature type="compositionally biased region" description="Basic and acidic residues" evidence="1">
    <location>
        <begin position="371"/>
        <end position="395"/>
    </location>
</feature>
<proteinExistence type="predicted"/>
<dbReference type="PANTHER" id="PTHR34962">
    <property type="entry name" value="EMBRYO DEFECTIVE 1703-RELATED"/>
    <property type="match status" value="1"/>
</dbReference>
<feature type="region of interest" description="Disordered" evidence="1">
    <location>
        <begin position="807"/>
        <end position="897"/>
    </location>
</feature>
<feature type="compositionally biased region" description="Basic and acidic residues" evidence="1">
    <location>
        <begin position="548"/>
        <end position="560"/>
    </location>
</feature>
<evidence type="ECO:0000313" key="2">
    <source>
        <dbReference type="EMBL" id="KAL2610375.1"/>
    </source>
</evidence>
<keyword evidence="3" id="KW-1185">Reference proteome</keyword>
<gene>
    <name evidence="2" type="ORF">R1flu_028948</name>
</gene>
<feature type="compositionally biased region" description="Polar residues" evidence="1">
    <location>
        <begin position="807"/>
        <end position="816"/>
    </location>
</feature>
<feature type="region of interest" description="Disordered" evidence="1">
    <location>
        <begin position="362"/>
        <end position="697"/>
    </location>
</feature>
<evidence type="ECO:0000256" key="1">
    <source>
        <dbReference type="SAM" id="MobiDB-lite"/>
    </source>
</evidence>
<dbReference type="PANTHER" id="PTHR34962:SF1">
    <property type="entry name" value="EMBRYO DEFECTIVE 1703-RELATED"/>
    <property type="match status" value="1"/>
</dbReference>
<comment type="caution">
    <text evidence="2">The sequence shown here is derived from an EMBL/GenBank/DDBJ whole genome shotgun (WGS) entry which is preliminary data.</text>
</comment>
<dbReference type="Proteomes" id="UP001605036">
    <property type="component" value="Unassembled WGS sequence"/>
</dbReference>
<feature type="region of interest" description="Disordered" evidence="1">
    <location>
        <begin position="294"/>
        <end position="317"/>
    </location>
</feature>
<accession>A0ABD1XNP4</accession>
<protein>
    <submittedName>
        <fullName evidence="2">Uncharacterized protein</fullName>
    </submittedName>
</protein>
<dbReference type="AlphaFoldDB" id="A0ABD1XNP4"/>
<feature type="compositionally biased region" description="Basic and acidic residues" evidence="1">
    <location>
        <begin position="671"/>
        <end position="691"/>
    </location>
</feature>
<organism evidence="2 3">
    <name type="scientific">Riccia fluitans</name>
    <dbReference type="NCBI Taxonomy" id="41844"/>
    <lineage>
        <taxon>Eukaryota</taxon>
        <taxon>Viridiplantae</taxon>
        <taxon>Streptophyta</taxon>
        <taxon>Embryophyta</taxon>
        <taxon>Marchantiophyta</taxon>
        <taxon>Marchantiopsida</taxon>
        <taxon>Marchantiidae</taxon>
        <taxon>Marchantiales</taxon>
        <taxon>Ricciaceae</taxon>
        <taxon>Riccia</taxon>
    </lineage>
</organism>
<reference evidence="2 3" key="1">
    <citation type="submission" date="2024-09" db="EMBL/GenBank/DDBJ databases">
        <title>Chromosome-scale assembly of Riccia fluitans.</title>
        <authorList>
            <person name="Paukszto L."/>
            <person name="Sawicki J."/>
            <person name="Karawczyk K."/>
            <person name="Piernik-Szablinska J."/>
            <person name="Szczecinska M."/>
            <person name="Mazdziarz M."/>
        </authorList>
    </citation>
    <scope>NUCLEOTIDE SEQUENCE [LARGE SCALE GENOMIC DNA]</scope>
    <source>
        <strain evidence="2">Rf_01</strain>
        <tissue evidence="2">Aerial parts of the thallus</tissue>
    </source>
</reference>
<feature type="compositionally biased region" description="Polar residues" evidence="1">
    <location>
        <begin position="464"/>
        <end position="482"/>
    </location>
</feature>